<dbReference type="Gene3D" id="3.30.200.20">
    <property type="entry name" value="Phosphorylase Kinase, domain 1"/>
    <property type="match status" value="1"/>
</dbReference>
<feature type="domain" description="Protein kinase" evidence="6">
    <location>
        <begin position="198"/>
        <end position="549"/>
    </location>
</feature>
<evidence type="ECO:0000259" key="6">
    <source>
        <dbReference type="PROSITE" id="PS50011"/>
    </source>
</evidence>
<evidence type="ECO:0000313" key="8">
    <source>
        <dbReference type="Proteomes" id="UP000324585"/>
    </source>
</evidence>
<dbReference type="PANTHER" id="PTHR24345">
    <property type="entry name" value="SERINE/THREONINE-PROTEIN KINASE PLK"/>
    <property type="match status" value="1"/>
</dbReference>
<comment type="caution">
    <text evidence="7">The sequence shown here is derived from an EMBL/GenBank/DDBJ whole genome shotgun (WGS) entry which is preliminary data.</text>
</comment>
<keyword evidence="3" id="KW-0547">Nucleotide-binding</keyword>
<dbReference type="SMART" id="SM00220">
    <property type="entry name" value="S_TKc"/>
    <property type="match status" value="1"/>
</dbReference>
<dbReference type="GO" id="GO:0004674">
    <property type="term" value="F:protein serine/threonine kinase activity"/>
    <property type="evidence" value="ECO:0007669"/>
    <property type="project" value="UniProtKB-KW"/>
</dbReference>
<keyword evidence="8" id="KW-1185">Reference proteome</keyword>
<keyword evidence="2" id="KW-0808">Transferase</keyword>
<proteinExistence type="predicted"/>
<evidence type="ECO:0000256" key="2">
    <source>
        <dbReference type="ARBA" id="ARBA00022679"/>
    </source>
</evidence>
<keyword evidence="4 7" id="KW-0418">Kinase</keyword>
<evidence type="ECO:0000256" key="1">
    <source>
        <dbReference type="ARBA" id="ARBA00022527"/>
    </source>
</evidence>
<protein>
    <submittedName>
        <fullName evidence="7">Calcium/calmodulin-dependent protein kinase kinase 2</fullName>
    </submittedName>
</protein>
<reference evidence="8" key="1">
    <citation type="journal article" date="2019" name="Nat. Commun.">
        <title>Expansion of phycobilisome linker gene families in mesophilic red algae.</title>
        <authorList>
            <person name="Lee J."/>
            <person name="Kim D."/>
            <person name="Bhattacharya D."/>
            <person name="Yoon H.S."/>
        </authorList>
    </citation>
    <scope>NUCLEOTIDE SEQUENCE [LARGE SCALE GENOMIC DNA]</scope>
    <source>
        <strain evidence="8">CCMP 1328</strain>
    </source>
</reference>
<dbReference type="SUPFAM" id="SSF56112">
    <property type="entry name" value="Protein kinase-like (PK-like)"/>
    <property type="match status" value="1"/>
</dbReference>
<gene>
    <name evidence="7" type="ORF">FVE85_4985</name>
</gene>
<evidence type="ECO:0000256" key="5">
    <source>
        <dbReference type="ARBA" id="ARBA00022840"/>
    </source>
</evidence>
<dbReference type="PANTHER" id="PTHR24345:SF0">
    <property type="entry name" value="CELL CYCLE SERINE_THREONINE-PROTEIN KINASE CDC5_MSD2"/>
    <property type="match status" value="1"/>
</dbReference>
<dbReference type="AlphaFoldDB" id="A0A5J4YRE1"/>
<dbReference type="Pfam" id="PF00069">
    <property type="entry name" value="Pkinase"/>
    <property type="match status" value="1"/>
</dbReference>
<dbReference type="GO" id="GO:0005634">
    <property type="term" value="C:nucleus"/>
    <property type="evidence" value="ECO:0007669"/>
    <property type="project" value="TreeGrafter"/>
</dbReference>
<sequence>MASKEKTKRRAFSNPFSKLAFGASASSHIPPTADSGESILDALVALARLLPVSVQAPAANYPKKVREVACLLSVSPALDQLVWIPAGSRNRSDGAGEPHAHGAVQFRQIRTLKLAESAIQIGFHDDAAPSLVDASVDLHAASREVAYSIARVVCALAPASIHITSKYRKSLALDEVYHVLNDSVRGEPLCNCERGIGNFLIDELGEGAYGKVYLGLSTATQESPGGQLLASDAQRTKTKAPPVRLVAIKSISRSMVRKQQGGGSSLRLGRQMNICEIATPGIPVSEGKYSITSNSDDGKAIYNEAEIMRLLSGHPNVVQLVKVDEDAARKMIYLVLEFLPRGCVMESAHVGAKGSAAVAAADASRISERCAGAIFVQALRGVQHMHAQRIVHRDLKPDNLLVALDGSVKISDFGTALYCGATLPPNSSSKIKPMNAQDRDSAASHNVMVGTPYFLAPECCMHEAAPVPDGAMFAQDIWALGVTLYYMLHGRAPYIASNVFEIQALICTREPEFDKALCSDTAVAVMTRMLNKTPALRPTADQLLLDPWVLGFLHER</sequence>
<dbReference type="InterPro" id="IPR008271">
    <property type="entry name" value="Ser/Thr_kinase_AS"/>
</dbReference>
<dbReference type="Proteomes" id="UP000324585">
    <property type="component" value="Unassembled WGS sequence"/>
</dbReference>
<dbReference type="EMBL" id="VRMN01000006">
    <property type="protein sequence ID" value="KAA8493848.1"/>
    <property type="molecule type" value="Genomic_DNA"/>
</dbReference>
<dbReference type="PROSITE" id="PS50011">
    <property type="entry name" value="PROTEIN_KINASE_DOM"/>
    <property type="match status" value="1"/>
</dbReference>
<accession>A0A5J4YRE1</accession>
<keyword evidence="5" id="KW-0067">ATP-binding</keyword>
<evidence type="ECO:0000256" key="4">
    <source>
        <dbReference type="ARBA" id="ARBA00022777"/>
    </source>
</evidence>
<evidence type="ECO:0000256" key="3">
    <source>
        <dbReference type="ARBA" id="ARBA00022741"/>
    </source>
</evidence>
<dbReference type="PROSITE" id="PS00108">
    <property type="entry name" value="PROTEIN_KINASE_ST"/>
    <property type="match status" value="1"/>
</dbReference>
<dbReference type="InterPro" id="IPR011009">
    <property type="entry name" value="Kinase-like_dom_sf"/>
</dbReference>
<organism evidence="7 8">
    <name type="scientific">Porphyridium purpureum</name>
    <name type="common">Red alga</name>
    <name type="synonym">Porphyridium cruentum</name>
    <dbReference type="NCBI Taxonomy" id="35688"/>
    <lineage>
        <taxon>Eukaryota</taxon>
        <taxon>Rhodophyta</taxon>
        <taxon>Bangiophyceae</taxon>
        <taxon>Porphyridiales</taxon>
        <taxon>Porphyridiaceae</taxon>
        <taxon>Porphyridium</taxon>
    </lineage>
</organism>
<evidence type="ECO:0000313" key="7">
    <source>
        <dbReference type="EMBL" id="KAA8493848.1"/>
    </source>
</evidence>
<dbReference type="OrthoDB" id="68483at2759"/>
<dbReference type="InterPro" id="IPR000719">
    <property type="entry name" value="Prot_kinase_dom"/>
</dbReference>
<name>A0A5J4YRE1_PORPP</name>
<dbReference type="Gene3D" id="1.10.510.10">
    <property type="entry name" value="Transferase(Phosphotransferase) domain 1"/>
    <property type="match status" value="1"/>
</dbReference>
<dbReference type="GO" id="GO:0005524">
    <property type="term" value="F:ATP binding"/>
    <property type="evidence" value="ECO:0007669"/>
    <property type="project" value="UniProtKB-KW"/>
</dbReference>
<keyword evidence="1" id="KW-0723">Serine/threonine-protein kinase</keyword>